<dbReference type="GO" id="GO:0005737">
    <property type="term" value="C:cytoplasm"/>
    <property type="evidence" value="ECO:0007669"/>
    <property type="project" value="UniProtKB-SubCell"/>
</dbReference>
<dbReference type="InterPro" id="IPR004365">
    <property type="entry name" value="NA-bd_OB_tRNA"/>
</dbReference>
<comment type="subcellular location">
    <subcellularLocation>
        <location evidence="1">Cytoplasm</location>
    </subcellularLocation>
</comment>
<evidence type="ECO:0000256" key="2">
    <source>
        <dbReference type="ARBA" id="ARBA00012417"/>
    </source>
</evidence>
<dbReference type="GO" id="GO:0006260">
    <property type="term" value="P:DNA replication"/>
    <property type="evidence" value="ECO:0007669"/>
    <property type="project" value="UniProtKB-KW"/>
</dbReference>
<dbReference type="Gene3D" id="3.20.20.140">
    <property type="entry name" value="Metal-dependent hydrolases"/>
    <property type="match status" value="1"/>
</dbReference>
<dbReference type="InterPro" id="IPR004013">
    <property type="entry name" value="PHP_dom"/>
</dbReference>
<feature type="domain" description="Polymerase/histidinol phosphatase N-terminal" evidence="10">
    <location>
        <begin position="6"/>
        <end position="73"/>
    </location>
</feature>
<dbReference type="NCBIfam" id="TIGR00594">
    <property type="entry name" value="polc"/>
    <property type="match status" value="1"/>
</dbReference>
<keyword evidence="7" id="KW-0235">DNA replication</keyword>
<reference evidence="11 12" key="1">
    <citation type="journal article" date="2014" name="Genome Announc.">
        <title>Draft Genome Sequence of the Iron-Oxidizing, Acidophilic, and Halotolerant 'Thiobacillus prosperus' Type Strain DSM 5130.</title>
        <authorList>
            <person name="Ossandon F.J."/>
            <person name="Cardenas J.P."/>
            <person name="Corbett M."/>
            <person name="Quatrini R."/>
            <person name="Holmes D.S."/>
            <person name="Watkin E."/>
        </authorList>
    </citation>
    <scope>NUCLEOTIDE SEQUENCE [LARGE SCALE GENOMIC DNA]</scope>
    <source>
        <strain evidence="11 12">DSM 5130</strain>
    </source>
</reference>
<keyword evidence="5" id="KW-0808">Transferase</keyword>
<dbReference type="OrthoDB" id="9803237at2"/>
<dbReference type="InterPro" id="IPR004805">
    <property type="entry name" value="DnaE2/DnaE/PolC"/>
</dbReference>
<dbReference type="CDD" id="cd04485">
    <property type="entry name" value="DnaE_OBF"/>
    <property type="match status" value="1"/>
</dbReference>
<dbReference type="EMBL" id="JQSG02000001">
    <property type="protein sequence ID" value="OBS10655.1"/>
    <property type="molecule type" value="Genomic_DNA"/>
</dbReference>
<dbReference type="FunFam" id="1.10.10.1600:FF:000001">
    <property type="entry name" value="DNA polymerase III subunit alpha"/>
    <property type="match status" value="1"/>
</dbReference>
<evidence type="ECO:0000256" key="8">
    <source>
        <dbReference type="ARBA" id="ARBA00022932"/>
    </source>
</evidence>
<dbReference type="InterPro" id="IPR049821">
    <property type="entry name" value="PolIIIA_DnaE1_PHP"/>
</dbReference>
<dbReference type="GO" id="GO:0008408">
    <property type="term" value="F:3'-5' exonuclease activity"/>
    <property type="evidence" value="ECO:0007669"/>
    <property type="project" value="InterPro"/>
</dbReference>
<dbReference type="InterPro" id="IPR011708">
    <property type="entry name" value="DNA_pol3_alpha_NTPase_dom"/>
</dbReference>
<comment type="catalytic activity">
    <reaction evidence="9">
        <text>DNA(n) + a 2'-deoxyribonucleoside 5'-triphosphate = DNA(n+1) + diphosphate</text>
        <dbReference type="Rhea" id="RHEA:22508"/>
        <dbReference type="Rhea" id="RHEA-COMP:17339"/>
        <dbReference type="Rhea" id="RHEA-COMP:17340"/>
        <dbReference type="ChEBI" id="CHEBI:33019"/>
        <dbReference type="ChEBI" id="CHEBI:61560"/>
        <dbReference type="ChEBI" id="CHEBI:173112"/>
        <dbReference type="EC" id="2.7.7.7"/>
    </reaction>
</comment>
<dbReference type="Pfam" id="PF20914">
    <property type="entry name" value="DNA_pol_IIIA_C"/>
    <property type="match status" value="1"/>
</dbReference>
<dbReference type="FunFam" id="1.10.150.870:FF:000001">
    <property type="entry name" value="DNA polymerase III subunit alpha"/>
    <property type="match status" value="1"/>
</dbReference>
<dbReference type="Gene3D" id="1.10.10.1600">
    <property type="entry name" value="Bacterial DNA polymerase III alpha subunit, thumb domain"/>
    <property type="match status" value="1"/>
</dbReference>
<dbReference type="InterPro" id="IPR016195">
    <property type="entry name" value="Pol/histidinol_Pase-like"/>
</dbReference>
<dbReference type="InterPro" id="IPR003141">
    <property type="entry name" value="Pol/His_phosphatase_N"/>
</dbReference>
<gene>
    <name evidence="11" type="ORF">Thpro_020371</name>
</gene>
<evidence type="ECO:0000256" key="1">
    <source>
        <dbReference type="ARBA" id="ARBA00004496"/>
    </source>
</evidence>
<keyword evidence="12" id="KW-1185">Reference proteome</keyword>
<dbReference type="Proteomes" id="UP000029273">
    <property type="component" value="Unassembled WGS sequence"/>
</dbReference>
<dbReference type="Pfam" id="PF01336">
    <property type="entry name" value="tRNA_anti-codon"/>
    <property type="match status" value="1"/>
</dbReference>
<dbReference type="STRING" id="160660.BJI67_07250"/>
<dbReference type="InterPro" id="IPR040982">
    <property type="entry name" value="DNA_pol3_finger"/>
</dbReference>
<dbReference type="CDD" id="cd07433">
    <property type="entry name" value="PHP_PolIIIA_DnaE1"/>
    <property type="match status" value="1"/>
</dbReference>
<evidence type="ECO:0000256" key="6">
    <source>
        <dbReference type="ARBA" id="ARBA00022695"/>
    </source>
</evidence>
<keyword evidence="6" id="KW-0548">Nucleotidyltransferase</keyword>
<evidence type="ECO:0000259" key="10">
    <source>
        <dbReference type="SMART" id="SM00481"/>
    </source>
</evidence>
<sequence length="1172" mass="130851">MEPSYIHLSLHTEYSLTDSVLRIGPLMKALAEQGAPAVALTDQCNLFAMVKFYRAAQRAGIKPIIGVDAWMREPPGSPGSEPESPARALFLCQDETGYRNLTRLVSRSYQEGQHGGIAMLDYDWLEGMSEGLIVLSGGRAGDVGRALLAGRRAQAETRLAFWRRLFPDRYYLELQRTGRDGEEEYLHAAVALAAASDTPVVATNDVRFLTPEDFEAHEARVCIHDGDVLADPRRARRYSEQQYLRSPEEMVALFADLPEALENTVEIARRCSLGLTLGKSVLPQFPVPEGMDTDGFLRREAEKGLEARLHQLIDPSAADAEQRRVQYHERLARELDVIIQMGFPGYFLIVADFIQWAKRNQIPVGPGRGSGAGSLVAYSLGITDLDPIRYDLLFERFLNPERVSMPDFDVDFCMEKRDRVIDYVAERYGRDRVSQIITYGSMAAKAVVRDVGRVLSHPYGFVDRIAKLIPFEIGMSLEKALAQEEDLRRAYEEEEEVTALIDLALKLEGLARNAGKHAGGVVIAPGPLTDFSPLYCEEGGQSLVTQFDKDDVEAIGLVKFDFLGLRTLTIIDWAVETINARRPEGVETLDLNRLPLDDEATYGLLKRHQTTAVFQLESSGMQELIKRLQPDNFEDIVALVALYRPGPLQSGMVDDFINRKHGRAKVEYPHPELEPILKPTYGVILYQEQVMQIAQVLAGYTLGGADMLRRAMGKKKPEEMAKQREIFTQGAVGRGVDADVATYIFDLMEKFAGYGFNKSHSAAYALLSYQTAWLKQHHPAAFMAAVLSADMDNTDKVVNLIEECRQLGLKVVPPDVNRSFHRFTVVDERTILYGMGAIKGIGASAIESLLEERSAAGPFKDLGALCRRVIGRKVNRRVLEALIRAGTLDALGVNRATHMARLPEAIRAAEQAQRDADQGQVDLFGESPEVAVLADLPELPEWEDDERLHAEKETLGLYLTGHPIDRYADELSRFVTRPIAAWLQEDEPEGRGRGARNDRDMVVAGLVVGLSVRTGPSGRFAFVTLDDRTGRLDVGLFGDEYQNYADLLAKDILLVIEGSIGFDAFSGRRRVRAQHVHTIDQARARFAKALDIQVVNDGRLNGLAGELMQVLKPYCYRDNGCPVWLSYRNPKADARLVLGDEWRVRPSDELLRRLARLDGISRLKLRYGPDKR</sequence>
<dbReference type="SMART" id="SM00481">
    <property type="entry name" value="POLIIIAc"/>
    <property type="match status" value="1"/>
</dbReference>
<accession>A0A1A6C7X7</accession>
<dbReference type="InterPro" id="IPR048472">
    <property type="entry name" value="DNA_pol_IIIA_C"/>
</dbReference>
<dbReference type="Pfam" id="PF02811">
    <property type="entry name" value="PHP"/>
    <property type="match status" value="1"/>
</dbReference>
<dbReference type="RefSeq" id="WP_065089125.1">
    <property type="nucleotide sequence ID" value="NZ_JQSG02000001.1"/>
</dbReference>
<dbReference type="PANTHER" id="PTHR32294:SF0">
    <property type="entry name" value="DNA POLYMERASE III SUBUNIT ALPHA"/>
    <property type="match status" value="1"/>
</dbReference>
<evidence type="ECO:0000313" key="12">
    <source>
        <dbReference type="Proteomes" id="UP000029273"/>
    </source>
</evidence>
<evidence type="ECO:0000256" key="7">
    <source>
        <dbReference type="ARBA" id="ARBA00022705"/>
    </source>
</evidence>
<evidence type="ECO:0000256" key="4">
    <source>
        <dbReference type="ARBA" id="ARBA00022490"/>
    </source>
</evidence>
<proteinExistence type="predicted"/>
<dbReference type="Gene3D" id="1.10.150.870">
    <property type="match status" value="1"/>
</dbReference>
<protein>
    <recommendedName>
        <fullName evidence="3">DNA polymerase III subunit alpha</fullName>
        <ecNumber evidence="2">2.7.7.7</ecNumber>
    </recommendedName>
</protein>
<keyword evidence="8" id="KW-0239">DNA-directed DNA polymerase</keyword>
<dbReference type="Pfam" id="PF17657">
    <property type="entry name" value="DNA_pol3_finger"/>
    <property type="match status" value="1"/>
</dbReference>
<evidence type="ECO:0000256" key="5">
    <source>
        <dbReference type="ARBA" id="ARBA00022679"/>
    </source>
</evidence>
<comment type="caution">
    <text evidence="11">The sequence shown here is derived from an EMBL/GenBank/DDBJ whole genome shotgun (WGS) entry which is preliminary data.</text>
</comment>
<dbReference type="AlphaFoldDB" id="A0A1A6C7X7"/>
<dbReference type="Pfam" id="PF14579">
    <property type="entry name" value="HHH_6"/>
    <property type="match status" value="1"/>
</dbReference>
<evidence type="ECO:0000256" key="3">
    <source>
        <dbReference type="ARBA" id="ARBA00019114"/>
    </source>
</evidence>
<dbReference type="InterPro" id="IPR029460">
    <property type="entry name" value="DNAPol_HHH"/>
</dbReference>
<name>A0A1A6C7X7_9GAMM</name>
<dbReference type="InterPro" id="IPR041931">
    <property type="entry name" value="DNA_pol3_alpha_thumb_dom"/>
</dbReference>
<evidence type="ECO:0000256" key="9">
    <source>
        <dbReference type="ARBA" id="ARBA00049244"/>
    </source>
</evidence>
<dbReference type="GO" id="GO:0003676">
    <property type="term" value="F:nucleic acid binding"/>
    <property type="evidence" value="ECO:0007669"/>
    <property type="project" value="InterPro"/>
</dbReference>
<dbReference type="SUPFAM" id="SSF89550">
    <property type="entry name" value="PHP domain-like"/>
    <property type="match status" value="1"/>
</dbReference>
<keyword evidence="4" id="KW-0963">Cytoplasm</keyword>
<evidence type="ECO:0000313" key="11">
    <source>
        <dbReference type="EMBL" id="OBS10655.1"/>
    </source>
</evidence>
<dbReference type="EC" id="2.7.7.7" evidence="2"/>
<dbReference type="PANTHER" id="PTHR32294">
    <property type="entry name" value="DNA POLYMERASE III SUBUNIT ALPHA"/>
    <property type="match status" value="1"/>
</dbReference>
<organism evidence="11 12">
    <name type="scientific">Acidihalobacter prosperus</name>
    <dbReference type="NCBI Taxonomy" id="160660"/>
    <lineage>
        <taxon>Bacteria</taxon>
        <taxon>Pseudomonadati</taxon>
        <taxon>Pseudomonadota</taxon>
        <taxon>Gammaproteobacteria</taxon>
        <taxon>Chromatiales</taxon>
        <taxon>Ectothiorhodospiraceae</taxon>
        <taxon>Acidihalobacter</taxon>
    </lineage>
</organism>
<dbReference type="GO" id="GO:0003887">
    <property type="term" value="F:DNA-directed DNA polymerase activity"/>
    <property type="evidence" value="ECO:0007669"/>
    <property type="project" value="UniProtKB-KW"/>
</dbReference>
<dbReference type="NCBIfam" id="NF004226">
    <property type="entry name" value="PRK05673.1"/>
    <property type="match status" value="1"/>
</dbReference>
<dbReference type="Pfam" id="PF07733">
    <property type="entry name" value="DNA_pol3_alpha"/>
    <property type="match status" value="1"/>
</dbReference>